<comment type="caution">
    <text evidence="1">The sequence shown here is derived from an EMBL/GenBank/DDBJ whole genome shotgun (WGS) entry which is preliminary data.</text>
</comment>
<accession>A0ABW3GQK4</accession>
<proteinExistence type="predicted"/>
<dbReference type="Pfam" id="PF04402">
    <property type="entry name" value="SIMPL"/>
    <property type="match status" value="1"/>
</dbReference>
<evidence type="ECO:0000313" key="1">
    <source>
        <dbReference type="EMBL" id="MFD0932509.1"/>
    </source>
</evidence>
<sequence>MKLIFSISLLILTFYNLHSQQKNFIDQAYIEVKGSSDTLVTPDRIHINILISEEDTKGKSSVEELEQKMISEFKKLNIDIEEQLFVTDASSDFKSYFLSGQKVMKSKQYKLLVYEASTLGNVLRSMQEIGLANIQLDKTEHSKIEDFKTLMKAKAVVKAKENASEMVNAIGQKLGRAIYISETNAYAYSIQGKAERFQMSTTSSINQEETENNLSFDQIEIKSEVLVRFILN</sequence>
<name>A0ABW3GQK4_9FLAO</name>
<dbReference type="EMBL" id="JBHTIV010000008">
    <property type="protein sequence ID" value="MFD0932509.1"/>
    <property type="molecule type" value="Genomic_DNA"/>
</dbReference>
<dbReference type="RefSeq" id="WP_379657833.1">
    <property type="nucleotide sequence ID" value="NZ_JBHTIV010000008.1"/>
</dbReference>
<reference evidence="2" key="1">
    <citation type="journal article" date="2019" name="Int. J. Syst. Evol. Microbiol.">
        <title>The Global Catalogue of Microorganisms (GCM) 10K type strain sequencing project: providing services to taxonomists for standard genome sequencing and annotation.</title>
        <authorList>
            <consortium name="The Broad Institute Genomics Platform"/>
            <consortium name="The Broad Institute Genome Sequencing Center for Infectious Disease"/>
            <person name="Wu L."/>
            <person name="Ma J."/>
        </authorList>
    </citation>
    <scope>NUCLEOTIDE SEQUENCE [LARGE SCALE GENOMIC DNA]</scope>
    <source>
        <strain evidence="2">CCUG 56752</strain>
    </source>
</reference>
<dbReference type="InterPro" id="IPR007497">
    <property type="entry name" value="SIMPL/DUF541"/>
</dbReference>
<organism evidence="1 2">
    <name type="scientific">Psychroflexus salinarum</name>
    <dbReference type="NCBI Taxonomy" id="546024"/>
    <lineage>
        <taxon>Bacteria</taxon>
        <taxon>Pseudomonadati</taxon>
        <taxon>Bacteroidota</taxon>
        <taxon>Flavobacteriia</taxon>
        <taxon>Flavobacteriales</taxon>
        <taxon>Flavobacteriaceae</taxon>
        <taxon>Psychroflexus</taxon>
    </lineage>
</organism>
<evidence type="ECO:0000313" key="2">
    <source>
        <dbReference type="Proteomes" id="UP001597049"/>
    </source>
</evidence>
<gene>
    <name evidence="1" type="ORF">ACFQ0R_07855</name>
</gene>
<dbReference type="Gene3D" id="3.30.110.170">
    <property type="entry name" value="Protein of unknown function (DUF541), domain 1"/>
    <property type="match status" value="1"/>
</dbReference>
<dbReference type="Gene3D" id="3.30.70.2970">
    <property type="entry name" value="Protein of unknown function (DUF541), domain 2"/>
    <property type="match status" value="1"/>
</dbReference>
<dbReference type="Proteomes" id="UP001597049">
    <property type="component" value="Unassembled WGS sequence"/>
</dbReference>
<protein>
    <submittedName>
        <fullName evidence="1">SIMPL domain-containing protein</fullName>
    </submittedName>
</protein>
<keyword evidence="2" id="KW-1185">Reference proteome</keyword>